<name>A0A2N8SZX2_STUST</name>
<dbReference type="OrthoDB" id="7002581at2"/>
<sequence length="118" mass="12654">MIRAGLLTILLLPAAAIAAPLGLELERELNDLNVDVQVNDFQDEVAAGIESGRVQVLITNHERFKVACQLHPGETEASPGLDTMPVTIITPEGRGSLTMSGEYGDDTLNALLTCIRDE</sequence>
<proteinExistence type="predicted"/>
<feature type="signal peptide" evidence="1">
    <location>
        <begin position="1"/>
        <end position="18"/>
    </location>
</feature>
<gene>
    <name evidence="2" type="ORF">CXL00_03005</name>
</gene>
<feature type="chain" id="PRO_5014731290" evidence="1">
    <location>
        <begin position="19"/>
        <end position="118"/>
    </location>
</feature>
<comment type="caution">
    <text evidence="2">The sequence shown here is derived from an EMBL/GenBank/DDBJ whole genome shotgun (WGS) entry which is preliminary data.</text>
</comment>
<keyword evidence="1" id="KW-0732">Signal</keyword>
<dbReference type="Proteomes" id="UP000235897">
    <property type="component" value="Unassembled WGS sequence"/>
</dbReference>
<evidence type="ECO:0000313" key="3">
    <source>
        <dbReference type="Proteomes" id="UP000235897"/>
    </source>
</evidence>
<dbReference type="AlphaFoldDB" id="A0A2N8SZX2"/>
<dbReference type="EMBL" id="POUW01000001">
    <property type="protein sequence ID" value="PNG08032.1"/>
    <property type="molecule type" value="Genomic_DNA"/>
</dbReference>
<evidence type="ECO:0000256" key="1">
    <source>
        <dbReference type="SAM" id="SignalP"/>
    </source>
</evidence>
<dbReference type="RefSeq" id="WP_021208104.1">
    <property type="nucleotide sequence ID" value="NZ_JAMOIG010000003.1"/>
</dbReference>
<organism evidence="2 3">
    <name type="scientific">Stutzerimonas stutzeri</name>
    <name type="common">Pseudomonas stutzeri</name>
    <dbReference type="NCBI Taxonomy" id="316"/>
    <lineage>
        <taxon>Bacteria</taxon>
        <taxon>Pseudomonadati</taxon>
        <taxon>Pseudomonadota</taxon>
        <taxon>Gammaproteobacteria</taxon>
        <taxon>Pseudomonadales</taxon>
        <taxon>Pseudomonadaceae</taxon>
        <taxon>Stutzerimonas</taxon>
    </lineage>
</organism>
<accession>A0A2N8SZX2</accession>
<protein>
    <submittedName>
        <fullName evidence="2">Uncharacterized protein</fullName>
    </submittedName>
</protein>
<evidence type="ECO:0000313" key="2">
    <source>
        <dbReference type="EMBL" id="PNG08032.1"/>
    </source>
</evidence>
<reference evidence="2 3" key="1">
    <citation type="submission" date="2018-01" db="EMBL/GenBank/DDBJ databases">
        <title>Denitrification phenotypes of diverse strains of Pseudomonas stutzeri.</title>
        <authorList>
            <person name="Milligan D.A."/>
            <person name="Bergaust L."/>
            <person name="Bakken L.R."/>
            <person name="Frostegard A."/>
        </authorList>
    </citation>
    <scope>NUCLEOTIDE SEQUENCE [LARGE SCALE GENOMIC DNA]</scope>
    <source>
        <strain evidence="2 3">28a3</strain>
    </source>
</reference>